<keyword evidence="2" id="KW-1185">Reference proteome</keyword>
<evidence type="ECO:0000313" key="1">
    <source>
        <dbReference type="EMBL" id="KFK31888.1"/>
    </source>
</evidence>
<dbReference type="AlphaFoldDB" id="A0A087GPT6"/>
<organism evidence="1 2">
    <name type="scientific">Arabis alpina</name>
    <name type="common">Alpine rock-cress</name>
    <dbReference type="NCBI Taxonomy" id="50452"/>
    <lineage>
        <taxon>Eukaryota</taxon>
        <taxon>Viridiplantae</taxon>
        <taxon>Streptophyta</taxon>
        <taxon>Embryophyta</taxon>
        <taxon>Tracheophyta</taxon>
        <taxon>Spermatophyta</taxon>
        <taxon>Magnoliopsida</taxon>
        <taxon>eudicotyledons</taxon>
        <taxon>Gunneridae</taxon>
        <taxon>Pentapetalae</taxon>
        <taxon>rosids</taxon>
        <taxon>malvids</taxon>
        <taxon>Brassicales</taxon>
        <taxon>Brassicaceae</taxon>
        <taxon>Arabideae</taxon>
        <taxon>Arabis</taxon>
    </lineage>
</organism>
<feature type="non-terminal residue" evidence="1">
    <location>
        <position position="1"/>
    </location>
</feature>
<proteinExistence type="predicted"/>
<sequence length="47" mass="5471">ERQDYPQEAVAFVLAQNRSSEFFVSEEEVKLPMDGRFEAFELSDEEA</sequence>
<dbReference type="Proteomes" id="UP000029120">
    <property type="component" value="Chromosome 6"/>
</dbReference>
<name>A0A087GPT6_ARAAL</name>
<evidence type="ECO:0000313" key="2">
    <source>
        <dbReference type="Proteomes" id="UP000029120"/>
    </source>
</evidence>
<dbReference type="Gramene" id="KFK31888">
    <property type="protein sequence ID" value="KFK31888"/>
    <property type="gene ID" value="AALP_AA6G172000"/>
</dbReference>
<gene>
    <name evidence="1" type="ordered locus">AALP_Aa6g172000</name>
</gene>
<reference evidence="2" key="1">
    <citation type="journal article" date="2015" name="Nat. Plants">
        <title>Genome expansion of Arabis alpina linked with retrotransposition and reduced symmetric DNA methylation.</title>
        <authorList>
            <person name="Willing E.M."/>
            <person name="Rawat V."/>
            <person name="Mandakova T."/>
            <person name="Maumus F."/>
            <person name="James G.V."/>
            <person name="Nordstroem K.J."/>
            <person name="Becker C."/>
            <person name="Warthmann N."/>
            <person name="Chica C."/>
            <person name="Szarzynska B."/>
            <person name="Zytnicki M."/>
            <person name="Albani M.C."/>
            <person name="Kiefer C."/>
            <person name="Bergonzi S."/>
            <person name="Castaings L."/>
            <person name="Mateos J.L."/>
            <person name="Berns M.C."/>
            <person name="Bujdoso N."/>
            <person name="Piofczyk T."/>
            <person name="de Lorenzo L."/>
            <person name="Barrero-Sicilia C."/>
            <person name="Mateos I."/>
            <person name="Piednoel M."/>
            <person name="Hagmann J."/>
            <person name="Chen-Min-Tao R."/>
            <person name="Iglesias-Fernandez R."/>
            <person name="Schuster S.C."/>
            <person name="Alonso-Blanco C."/>
            <person name="Roudier F."/>
            <person name="Carbonero P."/>
            <person name="Paz-Ares J."/>
            <person name="Davis S.J."/>
            <person name="Pecinka A."/>
            <person name="Quesneville H."/>
            <person name="Colot V."/>
            <person name="Lysak M.A."/>
            <person name="Weigel D."/>
            <person name="Coupland G."/>
            <person name="Schneeberger K."/>
        </authorList>
    </citation>
    <scope>NUCLEOTIDE SEQUENCE [LARGE SCALE GENOMIC DNA]</scope>
    <source>
        <strain evidence="2">cv. Pajares</strain>
    </source>
</reference>
<dbReference type="EMBL" id="CM002874">
    <property type="protein sequence ID" value="KFK31888.1"/>
    <property type="molecule type" value="Genomic_DNA"/>
</dbReference>
<protein>
    <submittedName>
        <fullName evidence="1">Uncharacterized protein</fullName>
    </submittedName>
</protein>
<accession>A0A087GPT6</accession>